<sequence length="250" mass="27747">MYLDWEKFRYTHSCWTQPVLEPFTNKHTGTSKRRVCEVDPETHARGEVVLCGWERDEVVDLRTPDNCARPHHVESYVPATTFTPVTVWRTEGAGERRANYLEVVATKLNRTELPKALELQDNLRLLRAYTEIGFPRAVRSDDSLRSMLFGPAGLPMDPGHLAAAWQAGQAVLDGEHCDAAGTGLATLDPLAICVAQTAKRRAGLLAQRIEVQSAALRAKPGTETLPMVEEALRNLDLNSTYARNFRPGAG</sequence>
<protein>
    <submittedName>
        <fullName evidence="1">Uncharacterized protein</fullName>
    </submittedName>
</protein>
<evidence type="ECO:0000313" key="1">
    <source>
        <dbReference type="EMBL" id="MBB4674919.1"/>
    </source>
</evidence>
<dbReference type="EMBL" id="JACHMH010000001">
    <property type="protein sequence ID" value="MBB4674919.1"/>
    <property type="molecule type" value="Genomic_DNA"/>
</dbReference>
<name>A0A7W7FTK8_9PSEU</name>
<dbReference type="Proteomes" id="UP000533598">
    <property type="component" value="Unassembled WGS sequence"/>
</dbReference>
<comment type="caution">
    <text evidence="1">The sequence shown here is derived from an EMBL/GenBank/DDBJ whole genome shotgun (WGS) entry which is preliminary data.</text>
</comment>
<evidence type="ECO:0000313" key="2">
    <source>
        <dbReference type="Proteomes" id="UP000533598"/>
    </source>
</evidence>
<accession>A0A7W7FTK8</accession>
<keyword evidence="2" id="KW-1185">Reference proteome</keyword>
<dbReference type="AlphaFoldDB" id="A0A7W7FTK8"/>
<organism evidence="1 2">
    <name type="scientific">Crossiella cryophila</name>
    <dbReference type="NCBI Taxonomy" id="43355"/>
    <lineage>
        <taxon>Bacteria</taxon>
        <taxon>Bacillati</taxon>
        <taxon>Actinomycetota</taxon>
        <taxon>Actinomycetes</taxon>
        <taxon>Pseudonocardiales</taxon>
        <taxon>Pseudonocardiaceae</taxon>
        <taxon>Crossiella</taxon>
    </lineage>
</organism>
<dbReference type="RefSeq" id="WP_185000977.1">
    <property type="nucleotide sequence ID" value="NZ_BAAAUI010000018.1"/>
</dbReference>
<reference evidence="1 2" key="1">
    <citation type="submission" date="2020-08" db="EMBL/GenBank/DDBJ databases">
        <title>Sequencing the genomes of 1000 actinobacteria strains.</title>
        <authorList>
            <person name="Klenk H.-P."/>
        </authorList>
    </citation>
    <scope>NUCLEOTIDE SEQUENCE [LARGE SCALE GENOMIC DNA]</scope>
    <source>
        <strain evidence="1 2">DSM 44230</strain>
    </source>
</reference>
<gene>
    <name evidence="1" type="ORF">HNR67_001037</name>
</gene>
<proteinExistence type="predicted"/>